<keyword evidence="1" id="KW-1133">Transmembrane helix</keyword>
<gene>
    <name evidence="2" type="ORF">BGO89_07220</name>
</gene>
<dbReference type="EMBL" id="MKVH01000021">
    <property type="protein sequence ID" value="OJX57752.1"/>
    <property type="molecule type" value="Genomic_DNA"/>
</dbReference>
<evidence type="ECO:0000256" key="1">
    <source>
        <dbReference type="SAM" id="Phobius"/>
    </source>
</evidence>
<sequence>MKQLTLFEILAAIIPGALVIVGMVYQYDYLVVIEKPGSMTIGDLTVLTMAALTLGMVLQGPARFLKDWLADKILPVRFTLYTPSPELLSSAQQERVKKILESRYGIPRNADGRDREQQVVIKMGYKEAVVALRTDGHSERFERLTVYQSMYRGLSCACSVLILLGIFAPMAQPSKIWMLAGLLVAILSILMRMLQSERTRMTELFLQLLVLESAGKKST</sequence>
<proteinExistence type="predicted"/>
<evidence type="ECO:0000313" key="2">
    <source>
        <dbReference type="EMBL" id="OJX57752.1"/>
    </source>
</evidence>
<dbReference type="STRING" id="1895771.BGO89_07220"/>
<feature type="transmembrane region" description="Helical" evidence="1">
    <location>
        <begin position="7"/>
        <end position="27"/>
    </location>
</feature>
<feature type="transmembrane region" description="Helical" evidence="1">
    <location>
        <begin position="150"/>
        <end position="170"/>
    </location>
</feature>
<reference evidence="2 3" key="1">
    <citation type="submission" date="2016-09" db="EMBL/GenBank/DDBJ databases">
        <title>Genome-resolved meta-omics ties microbial dynamics to process performance in biotechnology for thiocyanate degradation.</title>
        <authorList>
            <person name="Kantor R.S."/>
            <person name="Huddy R.J."/>
            <person name="Iyer R."/>
            <person name="Thomas B.C."/>
            <person name="Brown C.T."/>
            <person name="Anantharaman K."/>
            <person name="Tringe S."/>
            <person name="Hettich R.L."/>
            <person name="Harrison S.T."/>
            <person name="Banfield J.F."/>
        </authorList>
    </citation>
    <scope>NUCLEOTIDE SEQUENCE [LARGE SCALE GENOMIC DNA]</scope>
    <source>
        <strain evidence="2">59-99</strain>
    </source>
</reference>
<name>A0A1M3KZ16_9BACT</name>
<accession>A0A1M3KZ16</accession>
<dbReference type="Proteomes" id="UP000184233">
    <property type="component" value="Unassembled WGS sequence"/>
</dbReference>
<comment type="caution">
    <text evidence="2">The sequence shown here is derived from an EMBL/GenBank/DDBJ whole genome shotgun (WGS) entry which is preliminary data.</text>
</comment>
<evidence type="ECO:0000313" key="3">
    <source>
        <dbReference type="Proteomes" id="UP000184233"/>
    </source>
</evidence>
<feature type="transmembrane region" description="Helical" evidence="1">
    <location>
        <begin position="39"/>
        <end position="58"/>
    </location>
</feature>
<organism evidence="2 3">
    <name type="scientific">Candidatus Kapaibacterium thiocyanatum</name>
    <dbReference type="NCBI Taxonomy" id="1895771"/>
    <lineage>
        <taxon>Bacteria</taxon>
        <taxon>Pseudomonadati</taxon>
        <taxon>Candidatus Kapaibacteriota</taxon>
        <taxon>Candidatus Kapaibacteriia</taxon>
        <taxon>Candidatus Kapaibacteriales</taxon>
        <taxon>Candidatus Kapaibacteriaceae</taxon>
        <taxon>Candidatus Kapaibacterium</taxon>
    </lineage>
</organism>
<keyword evidence="1" id="KW-0812">Transmembrane</keyword>
<dbReference type="AlphaFoldDB" id="A0A1M3KZ16"/>
<keyword evidence="1" id="KW-0472">Membrane</keyword>
<protein>
    <submittedName>
        <fullName evidence="2">Uncharacterized protein</fullName>
    </submittedName>
</protein>
<feature type="transmembrane region" description="Helical" evidence="1">
    <location>
        <begin position="176"/>
        <end position="194"/>
    </location>
</feature>